<dbReference type="Proteomes" id="UP000595038">
    <property type="component" value="Chromosome"/>
</dbReference>
<evidence type="ECO:0000313" key="2">
    <source>
        <dbReference type="EMBL" id="TWL25314.1"/>
    </source>
</evidence>
<dbReference type="Proteomes" id="UP000435910">
    <property type="component" value="Unassembled WGS sequence"/>
</dbReference>
<reference evidence="2 3" key="1">
    <citation type="submission" date="2019-06" db="EMBL/GenBank/DDBJ databases">
        <title>Genome sequence analysis of &gt;100 Bacillus licheniformis strains suggests intrinsic resistance to this species.</title>
        <authorList>
            <person name="Wels M."/>
            <person name="Siezen R.J."/>
            <person name="Johansen E."/>
            <person name="Stuer-Lauridsen B."/>
            <person name="Bjerre K."/>
            <person name="Nielsen B.K.K."/>
        </authorList>
    </citation>
    <scope>NUCLEOTIDE SEQUENCE [LARGE SCALE GENOMIC DNA]</scope>
    <source>
        <strain evidence="2 3">BAC-16736</strain>
    </source>
</reference>
<protein>
    <submittedName>
        <fullName evidence="2">Uncharacterized protein</fullName>
    </submittedName>
</protein>
<evidence type="ECO:0000313" key="1">
    <source>
        <dbReference type="EMBL" id="QPR71110.1"/>
    </source>
</evidence>
<evidence type="ECO:0000313" key="4">
    <source>
        <dbReference type="Proteomes" id="UP000595038"/>
    </source>
</evidence>
<proteinExistence type="predicted"/>
<evidence type="ECO:0000313" key="3">
    <source>
        <dbReference type="Proteomes" id="UP000435910"/>
    </source>
</evidence>
<gene>
    <name evidence="2" type="ORF">CHCC16736_4197</name>
    <name evidence="1" type="ORF">I6G80_14795</name>
</gene>
<dbReference type="EMBL" id="CP065647">
    <property type="protein sequence ID" value="QPR71110.1"/>
    <property type="molecule type" value="Genomic_DNA"/>
</dbReference>
<sequence length="109" mass="12839">MKILENKLKIEDDYIIDAIDTFQKGKLHIREQIIHSNSAVDLYYAKLQIDEFFKQINDSIKLIKITCSDLFEKKEMNMAALEILINIREEAKNEFSIFISDNNKRIKSV</sequence>
<dbReference type="EMBL" id="NILC01000026">
    <property type="protein sequence ID" value="TWL25314.1"/>
    <property type="molecule type" value="Genomic_DNA"/>
</dbReference>
<name>A0A8B5Y9R6_BACLI</name>
<reference evidence="1 4" key="2">
    <citation type="submission" date="2020-12" db="EMBL/GenBank/DDBJ databases">
        <title>FDA dAtabase for Regulatory Grade micrObial Sequences (FDA-ARGOS): Supporting development and validation of Infectious Disease Dx tests.</title>
        <authorList>
            <person name="Nelson B."/>
            <person name="Plummer A."/>
            <person name="Tallon L."/>
            <person name="Sadzewicz L."/>
            <person name="Zhao X."/>
            <person name="Boylan J."/>
            <person name="Ott S."/>
            <person name="Bowen H."/>
            <person name="Vavikolanu K."/>
            <person name="Mehta A."/>
            <person name="Aluvathingal J."/>
            <person name="Nadendla S."/>
            <person name="Myers T."/>
            <person name="Yan Y."/>
            <person name="Sichtig H."/>
        </authorList>
    </citation>
    <scope>NUCLEOTIDE SEQUENCE [LARGE SCALE GENOMIC DNA]</scope>
    <source>
        <strain evidence="1 4">FDAARGOS_923</strain>
    </source>
</reference>
<organism evidence="2 3">
    <name type="scientific">Bacillus licheniformis</name>
    <dbReference type="NCBI Taxonomy" id="1402"/>
    <lineage>
        <taxon>Bacteria</taxon>
        <taxon>Bacillati</taxon>
        <taxon>Bacillota</taxon>
        <taxon>Bacilli</taxon>
        <taxon>Bacillales</taxon>
        <taxon>Bacillaceae</taxon>
        <taxon>Bacillus</taxon>
    </lineage>
</organism>
<dbReference type="RefSeq" id="WP_009328321.1">
    <property type="nucleotide sequence ID" value="NZ_BOQW01000004.1"/>
</dbReference>
<dbReference type="AlphaFoldDB" id="A0A8B5Y9R6"/>
<accession>A0A8B5Y9R6</accession>